<keyword evidence="2" id="KW-1185">Reference proteome</keyword>
<comment type="caution">
    <text evidence="1">The sequence shown here is derived from an EMBL/GenBank/DDBJ whole genome shotgun (WGS) entry which is preliminary data.</text>
</comment>
<gene>
    <name evidence="1" type="ORF">CHS0354_027098</name>
</gene>
<reference evidence="1" key="3">
    <citation type="submission" date="2023-05" db="EMBL/GenBank/DDBJ databases">
        <authorList>
            <person name="Smith C.H."/>
        </authorList>
    </citation>
    <scope>NUCLEOTIDE SEQUENCE</scope>
    <source>
        <strain evidence="1">CHS0354</strain>
        <tissue evidence="1">Mantle</tissue>
    </source>
</reference>
<reference evidence="1" key="2">
    <citation type="journal article" date="2021" name="Genome Biol. Evol.">
        <title>Developing a high-quality reference genome for a parasitic bivalve with doubly uniparental inheritance (Bivalvia: Unionida).</title>
        <authorList>
            <person name="Smith C.H."/>
        </authorList>
    </citation>
    <scope>NUCLEOTIDE SEQUENCE</scope>
    <source>
        <strain evidence="1">CHS0354</strain>
        <tissue evidence="1">Mantle</tissue>
    </source>
</reference>
<name>A0AAE0VN94_9BIVA</name>
<sequence>MDERITRRIIMYSAPYFIKSMCSDWSKDGGTVGAVFASPNRTTSIRLPDDSYKFTVVLRVSTTLKPLENECHHYFEYPFNIKNL</sequence>
<dbReference type="EMBL" id="JAEAOA010001621">
    <property type="protein sequence ID" value="KAK3582975.1"/>
    <property type="molecule type" value="Genomic_DNA"/>
</dbReference>
<organism evidence="1 2">
    <name type="scientific">Potamilus streckersoni</name>
    <dbReference type="NCBI Taxonomy" id="2493646"/>
    <lineage>
        <taxon>Eukaryota</taxon>
        <taxon>Metazoa</taxon>
        <taxon>Spiralia</taxon>
        <taxon>Lophotrochozoa</taxon>
        <taxon>Mollusca</taxon>
        <taxon>Bivalvia</taxon>
        <taxon>Autobranchia</taxon>
        <taxon>Heteroconchia</taxon>
        <taxon>Palaeoheterodonta</taxon>
        <taxon>Unionida</taxon>
        <taxon>Unionoidea</taxon>
        <taxon>Unionidae</taxon>
        <taxon>Ambleminae</taxon>
        <taxon>Lampsilini</taxon>
        <taxon>Potamilus</taxon>
    </lineage>
</organism>
<evidence type="ECO:0000313" key="1">
    <source>
        <dbReference type="EMBL" id="KAK3582975.1"/>
    </source>
</evidence>
<dbReference type="Proteomes" id="UP001195483">
    <property type="component" value="Unassembled WGS sequence"/>
</dbReference>
<evidence type="ECO:0000313" key="2">
    <source>
        <dbReference type="Proteomes" id="UP001195483"/>
    </source>
</evidence>
<protein>
    <submittedName>
        <fullName evidence="1">Uncharacterized protein</fullName>
    </submittedName>
</protein>
<proteinExistence type="predicted"/>
<dbReference type="AlphaFoldDB" id="A0AAE0VN94"/>
<reference evidence="1" key="1">
    <citation type="journal article" date="2021" name="Genome Biol. Evol.">
        <title>A High-Quality Reference Genome for a Parasitic Bivalve with Doubly Uniparental Inheritance (Bivalvia: Unionida).</title>
        <authorList>
            <person name="Smith C.H."/>
        </authorList>
    </citation>
    <scope>NUCLEOTIDE SEQUENCE</scope>
    <source>
        <strain evidence="1">CHS0354</strain>
    </source>
</reference>
<accession>A0AAE0VN94</accession>